<evidence type="ECO:0000313" key="2">
    <source>
        <dbReference type="EMBL" id="KAG2535870.1"/>
    </source>
</evidence>
<reference evidence="2" key="1">
    <citation type="submission" date="2020-05" db="EMBL/GenBank/DDBJ databases">
        <title>WGS assembly of Panicum virgatum.</title>
        <authorList>
            <person name="Lovell J.T."/>
            <person name="Jenkins J."/>
            <person name="Shu S."/>
            <person name="Juenger T.E."/>
            <person name="Schmutz J."/>
        </authorList>
    </citation>
    <scope>NUCLEOTIDE SEQUENCE</scope>
    <source>
        <strain evidence="2">AP13</strain>
    </source>
</reference>
<comment type="caution">
    <text evidence="2">The sequence shown here is derived from an EMBL/GenBank/DDBJ whole genome shotgun (WGS) entry which is preliminary data.</text>
</comment>
<keyword evidence="3" id="KW-1185">Reference proteome</keyword>
<dbReference type="EMBL" id="CM029054">
    <property type="protein sequence ID" value="KAG2535870.1"/>
    <property type="molecule type" value="Genomic_DNA"/>
</dbReference>
<sequence length="154" mass="17797">MNRPDRRPWTAQFMGGFQEADRDLTMEKVLLFFFLLLALRYMLLLTSSGDLFLYRSKYIFFFVKKLNSISVRASTIKLSFCWPGAAAAREMQQPAKPKGWRELLVHGRIRACWPCLPSQERTEMEIFYESGAQSYPGNSGDSDIKALMIHSRLS</sequence>
<name>A0A8T0MEW2_PANVG</name>
<keyword evidence="1" id="KW-0812">Transmembrane</keyword>
<proteinExistence type="predicted"/>
<organism evidence="2 3">
    <name type="scientific">Panicum virgatum</name>
    <name type="common">Blackwell switchgrass</name>
    <dbReference type="NCBI Taxonomy" id="38727"/>
    <lineage>
        <taxon>Eukaryota</taxon>
        <taxon>Viridiplantae</taxon>
        <taxon>Streptophyta</taxon>
        <taxon>Embryophyta</taxon>
        <taxon>Tracheophyta</taxon>
        <taxon>Spermatophyta</taxon>
        <taxon>Magnoliopsida</taxon>
        <taxon>Liliopsida</taxon>
        <taxon>Poales</taxon>
        <taxon>Poaceae</taxon>
        <taxon>PACMAD clade</taxon>
        <taxon>Panicoideae</taxon>
        <taxon>Panicodae</taxon>
        <taxon>Paniceae</taxon>
        <taxon>Panicinae</taxon>
        <taxon>Panicum</taxon>
        <taxon>Panicum sect. Hiantes</taxon>
    </lineage>
</organism>
<keyword evidence="1" id="KW-1133">Transmembrane helix</keyword>
<protein>
    <submittedName>
        <fullName evidence="2">Uncharacterized protein</fullName>
    </submittedName>
</protein>
<evidence type="ECO:0000313" key="3">
    <source>
        <dbReference type="Proteomes" id="UP000823388"/>
    </source>
</evidence>
<accession>A0A8T0MEW2</accession>
<keyword evidence="1" id="KW-0472">Membrane</keyword>
<dbReference type="Proteomes" id="UP000823388">
    <property type="component" value="Chromosome 9N"/>
</dbReference>
<gene>
    <name evidence="2" type="ORF">PVAP13_9NG142173</name>
</gene>
<evidence type="ECO:0000256" key="1">
    <source>
        <dbReference type="SAM" id="Phobius"/>
    </source>
</evidence>
<feature type="transmembrane region" description="Helical" evidence="1">
    <location>
        <begin position="29"/>
        <end position="54"/>
    </location>
</feature>
<dbReference type="AlphaFoldDB" id="A0A8T0MEW2"/>